<evidence type="ECO:0000313" key="1">
    <source>
        <dbReference type="EMBL" id="SFT00058.1"/>
    </source>
</evidence>
<dbReference type="Proteomes" id="UP000198852">
    <property type="component" value="Unassembled WGS sequence"/>
</dbReference>
<dbReference type="RefSeq" id="WP_139274150.1">
    <property type="nucleotide sequence ID" value="NZ_FOZX01000010.1"/>
</dbReference>
<evidence type="ECO:0000313" key="2">
    <source>
        <dbReference type="Proteomes" id="UP000198852"/>
    </source>
</evidence>
<gene>
    <name evidence="1" type="ORF">SAMN05660874_04869</name>
</gene>
<keyword evidence="2" id="KW-1185">Reference proteome</keyword>
<dbReference type="EMBL" id="FOZX01000010">
    <property type="protein sequence ID" value="SFT00058.1"/>
    <property type="molecule type" value="Genomic_DNA"/>
</dbReference>
<dbReference type="OrthoDB" id="7497914at2"/>
<dbReference type="AlphaFoldDB" id="A0A1I6UF88"/>
<reference evidence="2" key="1">
    <citation type="submission" date="2016-10" db="EMBL/GenBank/DDBJ databases">
        <authorList>
            <person name="Varghese N."/>
            <person name="Submissions S."/>
        </authorList>
    </citation>
    <scope>NUCLEOTIDE SEQUENCE [LARGE SCALE GENOMIC DNA]</scope>
    <source>
        <strain evidence="2">DSM 44771</strain>
    </source>
</reference>
<protein>
    <submittedName>
        <fullName evidence="1">Uncharacterized protein</fullName>
    </submittedName>
</protein>
<dbReference type="STRING" id="95161.SAMN05660874_04869"/>
<organism evidence="1 2">
    <name type="scientific">Saccharopolyspora flava</name>
    <dbReference type="NCBI Taxonomy" id="95161"/>
    <lineage>
        <taxon>Bacteria</taxon>
        <taxon>Bacillati</taxon>
        <taxon>Actinomycetota</taxon>
        <taxon>Actinomycetes</taxon>
        <taxon>Pseudonocardiales</taxon>
        <taxon>Pseudonocardiaceae</taxon>
        <taxon>Saccharopolyspora</taxon>
    </lineage>
</organism>
<proteinExistence type="predicted"/>
<accession>A0A1I6UF88</accession>
<sequence>MPTSESPGNAPRTFNTLANTPTALAHLAVHFRPGERELATRFFQLLGARIREFPNPLSPEPIYLVAMNGAEPDRASDIIFLMALKPAQAELEEVIASALRIGTAEEHPAVGAFHAHRNEWLESYLHFGLVFDSLDELEASVGRLRSEIEADPVFGARIKDLRVLRARGEDGDEAVAARMDSSAVFAEAEHAYGRNTVQVHIRTDLFATGLAMLDSVVELDFVFTGPGRERNPFNDLTP</sequence>
<name>A0A1I6UF88_9PSEU</name>